<dbReference type="Gene3D" id="3.90.1150.10">
    <property type="entry name" value="Aspartate Aminotransferase, domain 1"/>
    <property type="match status" value="1"/>
</dbReference>
<dbReference type="InterPro" id="IPR050091">
    <property type="entry name" value="PKS_NRPS_Biosynth_Enz"/>
</dbReference>
<dbReference type="InterPro" id="IPR015424">
    <property type="entry name" value="PyrdxlP-dep_Trfase"/>
</dbReference>
<dbReference type="Gene3D" id="3.40.640.10">
    <property type="entry name" value="Type I PLP-dependent aspartate aminotransferase-like (Major domain)"/>
    <property type="match status" value="1"/>
</dbReference>
<feature type="domain" description="Carrier" evidence="8">
    <location>
        <begin position="2529"/>
        <end position="2603"/>
    </location>
</feature>
<dbReference type="InterPro" id="IPR015422">
    <property type="entry name" value="PyrdxlP-dep_Trfase_small"/>
</dbReference>
<dbReference type="PROSITE" id="PS00600">
    <property type="entry name" value="AA_TRANSFER_CLASS_3"/>
    <property type="match status" value="1"/>
</dbReference>
<dbReference type="EMBL" id="JAAGBB010000001">
    <property type="protein sequence ID" value="MBR0662742.1"/>
    <property type="molecule type" value="Genomic_DNA"/>
</dbReference>
<dbReference type="InterPro" id="IPR036736">
    <property type="entry name" value="ACP-like_sf"/>
</dbReference>
<evidence type="ECO:0000259" key="9">
    <source>
        <dbReference type="PROSITE" id="PS52004"/>
    </source>
</evidence>
<dbReference type="InterPro" id="IPR009081">
    <property type="entry name" value="PP-bd_ACP"/>
</dbReference>
<keyword evidence="5" id="KW-0663">Pyridoxal phosphate</keyword>
<dbReference type="SUPFAM" id="SSF55048">
    <property type="entry name" value="Probable ACP-binding domain of malonyl-CoA ACP transacylase"/>
    <property type="match status" value="1"/>
</dbReference>
<dbReference type="PROSITE" id="PS52004">
    <property type="entry name" value="KS3_2"/>
    <property type="match status" value="1"/>
</dbReference>
<dbReference type="SUPFAM" id="SSF53383">
    <property type="entry name" value="PLP-dependent transferases"/>
    <property type="match status" value="1"/>
</dbReference>
<dbReference type="InterPro" id="IPR045851">
    <property type="entry name" value="AMP-bd_C_sf"/>
</dbReference>
<reference evidence="11" key="1">
    <citation type="journal article" date="2021" name="Syst. Appl. Microbiol.">
        <title>Roseomonas hellenica sp. nov., isolated from roots of wild-growing Alkanna tinctoria.</title>
        <authorList>
            <person name="Rat A."/>
            <person name="Naranjo H.D."/>
            <person name="Lebbe L."/>
            <person name="Cnockaert M."/>
            <person name="Krigas N."/>
            <person name="Grigoriadou K."/>
            <person name="Maloupa E."/>
            <person name="Willems A."/>
        </authorList>
    </citation>
    <scope>NUCLEOTIDE SEQUENCE [LARGE SCALE GENOMIC DNA]</scope>
    <source>
        <strain evidence="11">LMG 31523</strain>
    </source>
</reference>
<dbReference type="SUPFAM" id="SSF53901">
    <property type="entry name" value="Thiolase-like"/>
    <property type="match status" value="1"/>
</dbReference>
<keyword evidence="3" id="KW-0597">Phosphoprotein</keyword>
<accession>A0ABS5ER26</accession>
<dbReference type="Proteomes" id="UP001196870">
    <property type="component" value="Unassembled WGS sequence"/>
</dbReference>
<dbReference type="Pfam" id="PF00202">
    <property type="entry name" value="Aminotran_3"/>
    <property type="match status" value="1"/>
</dbReference>
<dbReference type="InterPro" id="IPR020841">
    <property type="entry name" value="PKS_Beta-ketoAc_synthase_dom"/>
</dbReference>
<dbReference type="Pfam" id="PF00501">
    <property type="entry name" value="AMP-binding"/>
    <property type="match status" value="1"/>
</dbReference>
<comment type="similarity">
    <text evidence="6">In the C-terminal section; belongs to the NRP synthetase family.</text>
</comment>
<dbReference type="PANTHER" id="PTHR43775:SF51">
    <property type="entry name" value="INACTIVE PHENOLPHTHIOCEROL SYNTHESIS POLYKETIDE SYNTHASE TYPE I PKS1-RELATED"/>
    <property type="match status" value="1"/>
</dbReference>
<keyword evidence="11" id="KW-1185">Reference proteome</keyword>
<dbReference type="InterPro" id="IPR016036">
    <property type="entry name" value="Malonyl_transacylase_ACP-bd"/>
</dbReference>
<evidence type="ECO:0000256" key="6">
    <source>
        <dbReference type="ARBA" id="ARBA00029443"/>
    </source>
</evidence>
<dbReference type="InterPro" id="IPR025110">
    <property type="entry name" value="AMP-bd_C"/>
</dbReference>
<evidence type="ECO:0000256" key="4">
    <source>
        <dbReference type="ARBA" id="ARBA00022679"/>
    </source>
</evidence>
<dbReference type="Gene3D" id="1.10.1200.10">
    <property type="entry name" value="ACP-like"/>
    <property type="match status" value="1"/>
</dbReference>
<dbReference type="PROSITE" id="PS50075">
    <property type="entry name" value="CARRIER"/>
    <property type="match status" value="1"/>
</dbReference>
<protein>
    <submittedName>
        <fullName evidence="10">Amino acid adenylation domain-containing protein</fullName>
    </submittedName>
</protein>
<dbReference type="InterPro" id="IPR005814">
    <property type="entry name" value="Aminotrans_3"/>
</dbReference>
<dbReference type="Pfam" id="PF22621">
    <property type="entry name" value="CurL-like_PKS_C"/>
    <property type="match status" value="1"/>
</dbReference>
<organism evidence="10 11">
    <name type="scientific">Plastoroseomonas hellenica</name>
    <dbReference type="NCBI Taxonomy" id="2687306"/>
    <lineage>
        <taxon>Bacteria</taxon>
        <taxon>Pseudomonadati</taxon>
        <taxon>Pseudomonadota</taxon>
        <taxon>Alphaproteobacteria</taxon>
        <taxon>Acetobacterales</taxon>
        <taxon>Acetobacteraceae</taxon>
        <taxon>Plastoroseomonas</taxon>
    </lineage>
</organism>
<dbReference type="Gene3D" id="3.30.559.30">
    <property type="entry name" value="Nonribosomal peptide synthetase, condensation domain"/>
    <property type="match status" value="1"/>
</dbReference>
<keyword evidence="4" id="KW-0808">Transferase</keyword>
<dbReference type="CDD" id="cd00833">
    <property type="entry name" value="PKS"/>
    <property type="match status" value="1"/>
</dbReference>
<feature type="domain" description="Ketosynthase family 3 (KS3)" evidence="9">
    <location>
        <begin position="12"/>
        <end position="444"/>
    </location>
</feature>
<dbReference type="Pfam" id="PF00109">
    <property type="entry name" value="ketoacyl-synt"/>
    <property type="match status" value="1"/>
</dbReference>
<comment type="caution">
    <text evidence="10">The sequence shown here is derived from an EMBL/GenBank/DDBJ whole genome shotgun (WGS) entry which is preliminary data.</text>
</comment>
<dbReference type="InterPro" id="IPR001242">
    <property type="entry name" value="Condensation_dom"/>
</dbReference>
<dbReference type="InterPro" id="IPR015421">
    <property type="entry name" value="PyrdxlP-dep_Trfase_major"/>
</dbReference>
<proteinExistence type="inferred from homology"/>
<dbReference type="SMART" id="SM00827">
    <property type="entry name" value="PKS_AT"/>
    <property type="match status" value="1"/>
</dbReference>
<evidence type="ECO:0000256" key="3">
    <source>
        <dbReference type="ARBA" id="ARBA00022553"/>
    </source>
</evidence>
<dbReference type="Gene3D" id="3.30.70.3290">
    <property type="match status" value="1"/>
</dbReference>
<evidence type="ECO:0000313" key="11">
    <source>
        <dbReference type="Proteomes" id="UP001196870"/>
    </source>
</evidence>
<dbReference type="InterPro" id="IPR000873">
    <property type="entry name" value="AMP-dep_synth/lig_dom"/>
</dbReference>
<dbReference type="NCBIfam" id="TIGR01733">
    <property type="entry name" value="AA-adenyl-dom"/>
    <property type="match status" value="1"/>
</dbReference>
<evidence type="ECO:0000256" key="5">
    <source>
        <dbReference type="ARBA" id="ARBA00022898"/>
    </source>
</evidence>
<evidence type="ECO:0000256" key="7">
    <source>
        <dbReference type="SAM" id="MobiDB-lite"/>
    </source>
</evidence>
<dbReference type="InterPro" id="IPR014031">
    <property type="entry name" value="Ketoacyl_synth_C"/>
</dbReference>
<dbReference type="InterPro" id="IPR016039">
    <property type="entry name" value="Thiolase-like"/>
</dbReference>
<dbReference type="Gene3D" id="2.30.38.10">
    <property type="entry name" value="Luciferase, Domain 3"/>
    <property type="match status" value="1"/>
</dbReference>
<dbReference type="PANTHER" id="PTHR43775">
    <property type="entry name" value="FATTY ACID SYNTHASE"/>
    <property type="match status" value="1"/>
</dbReference>
<dbReference type="SUPFAM" id="SSF52777">
    <property type="entry name" value="CoA-dependent acyltransferases"/>
    <property type="match status" value="2"/>
</dbReference>
<dbReference type="InterPro" id="IPR016035">
    <property type="entry name" value="Acyl_Trfase/lysoPLipase"/>
</dbReference>
<dbReference type="Gene3D" id="3.40.50.980">
    <property type="match status" value="2"/>
</dbReference>
<dbReference type="SUPFAM" id="SSF52151">
    <property type="entry name" value="FabD/lysophospholipase-like"/>
    <property type="match status" value="1"/>
</dbReference>
<dbReference type="Pfam" id="PF00668">
    <property type="entry name" value="Condensation"/>
    <property type="match status" value="1"/>
</dbReference>
<dbReference type="PROSITE" id="PS00455">
    <property type="entry name" value="AMP_BINDING"/>
    <property type="match status" value="1"/>
</dbReference>
<name>A0ABS5ER26_9PROT</name>
<dbReference type="Pfam" id="PF13193">
    <property type="entry name" value="AMP-binding_C"/>
    <property type="match status" value="1"/>
</dbReference>
<dbReference type="InterPro" id="IPR014043">
    <property type="entry name" value="Acyl_transferase_dom"/>
</dbReference>
<dbReference type="SUPFAM" id="SSF47336">
    <property type="entry name" value="ACP-like"/>
    <property type="match status" value="2"/>
</dbReference>
<dbReference type="SMART" id="SM00823">
    <property type="entry name" value="PKS_PP"/>
    <property type="match status" value="2"/>
</dbReference>
<dbReference type="Pfam" id="PF02801">
    <property type="entry name" value="Ketoacyl-synt_C"/>
    <property type="match status" value="1"/>
</dbReference>
<keyword evidence="2" id="KW-0596">Phosphopantetheine</keyword>
<dbReference type="InterPro" id="IPR049704">
    <property type="entry name" value="Aminotrans_3_PPA_site"/>
</dbReference>
<dbReference type="SUPFAM" id="SSF56801">
    <property type="entry name" value="Acetyl-CoA synthetase-like"/>
    <property type="match status" value="1"/>
</dbReference>
<dbReference type="InterPro" id="IPR001227">
    <property type="entry name" value="Ac_transferase_dom_sf"/>
</dbReference>
<feature type="region of interest" description="Disordered" evidence="7">
    <location>
        <begin position="2604"/>
        <end position="2626"/>
    </location>
</feature>
<dbReference type="Gene3D" id="3.40.47.10">
    <property type="match status" value="1"/>
</dbReference>
<dbReference type="InterPro" id="IPR020845">
    <property type="entry name" value="AMP-binding_CS"/>
</dbReference>
<dbReference type="InterPro" id="IPR010071">
    <property type="entry name" value="AA_adenyl_dom"/>
</dbReference>
<dbReference type="InterPro" id="IPR023213">
    <property type="entry name" value="CAT-like_dom_sf"/>
</dbReference>
<dbReference type="Gene3D" id="3.30.559.10">
    <property type="entry name" value="Chloramphenicol acetyltransferase-like domain"/>
    <property type="match status" value="1"/>
</dbReference>
<dbReference type="CDD" id="cd19531">
    <property type="entry name" value="LCL_NRPS-like"/>
    <property type="match status" value="1"/>
</dbReference>
<evidence type="ECO:0000256" key="1">
    <source>
        <dbReference type="ARBA" id="ARBA00001933"/>
    </source>
</evidence>
<evidence type="ECO:0000259" key="8">
    <source>
        <dbReference type="PROSITE" id="PS50075"/>
    </source>
</evidence>
<sequence length="2626" mass="275479">MSGEDGLGDEALDGIAIIGMAGRFPGAPDIRSFWRNLCEGRDSIARFTEAELEDSFSAAERAAPNFVRARGIVEDIERFDAAFFGMRAREAALTDPQHRVFLEICWQAFEDAGYDPARYPGAVGVFAGASMNTYFLHHVATDRAALERFTSNFQVGEYTTLVGALGDTLATRVSYKLDLRGPSMGVLTACSTSLVAAAQACQSLLLQQCDMALAGGVSITLPQRRGYFAEDGAMCATNGVCRPFDADANGTVFSSGAGVVLMKRLADAIADGDHIYAVIKGSAVNNDGAGKVGFTAPSVGPQAELVATAQAIAGFDPRSVGFIECHGTATPLGDPIEVAGLTQAFREGTQESGFCAIGSLKGNVGHMDAAAGVAGLIKAALAVESGTIPGTLHFRAPNPRLEIDGSPFFVAGTTVGWPLIPGPRRAGVSALGVGGTNAHLCLEQAPARDAVAMAAPREVLLLSARSEAGLAEARAALAARLAGPDAPALADVAHTLRIGRRAFRHRFAAAAGSHAEAVAALTAEGGLRASAPAVPRPVVFLFPGQGAQYPGMGRALFRDEPVFRAAMERCAAALRAHGGRDLLEALYGETPEDADAIRHTLLAQPAIFAVEYALAQLWLARGVTPAAMIGHSIGEFVAATLAGVMTLEAAIGLVATRGRLMEALPGGAMLAVRLPEAELLPLLADGVDLAGVNAPALCVAAGPHEAIAALEQVLEQRGAGYRRLHTSHAFHSAMMEPAVGPLAAAAAAIPFAAPTLPYVSTVTGEWITEAEALAPDYWARHARATVRFAAALQTLRARMPEAALLEVGPGQVLGTLARQGAGREAGLVVAASLPDPGAETSDLDTMAAALGRLWVSGAEIAWPARPDCRRVPLPSTPFERTRHWIDAPSSRRPATESTTVAPLPALEIPPMSDTRLATAQAGIVAAIEALSGEAMPAGETETSFLELGYDSLFLSQLAQQLRTRFSVPLSFRQLTGELCNLATLGAFVAEALPQQAAAPAPVAVPAPAAAAAAPLPTAPPALPAAAPGVPGTVEALMQDQLRAMSQLMQAQLDALRGIGTQAVAQPAAPTAVPAAAVPAPAPTPAAAPAKAAEMINRFARFRPGQQSVTSGELSPAQRAFVDALAARQNARMPGSRRLTETHRGVLADPRAASGFRKEWKELVYPVVAAAAEGARIRDVDGNSYIDLVNGYGVTALGHSPAYVVDAVAQQLRDGFPIGPQADLAGEVAAMIAEMTGNERVSFTCTGSEAVMAALRLARAVTGRKRVVSFAGAYHGGFDEVILRGVRVGGEPRALPAAAGITEEAVTNFTVLEYGDDQALEWIAAHAHELAAVLVEPVQSRHPDLQPREFLQRVRTITEQAGAALIFDEVVTGFRVHPGGAQALFGIRADLATYGKVLGGGLPIGIIAGKARFMDALDGGQWQYGDASVPEVDVTVFAGTFVRHPLALAAAKAVLLHLKQEGPALQEALSARCAALAEGLNAMLARRGIATRAERFGSMFHLSLSGEDRRAGLLPYLMRERGVHYQEGFPCFLTTAHGAAECDAVLRAFDDAIGALQGIGILGGSGEAASAAAAAPAQEIVAAAPAERPLTEPQMEVWLAAQLGDEASCAFNESVSLTLEGALDQTALRAALEAVVARHDALRARFTPDGITMRIAAPTPLDLPVEEVDLAQVLDEEAHTPFDLENGPVFRARLLRRNVGTHVLVFTAHHIVCDGWSANTVIQDLSAFYAAGRDGKPAALLPAPSFAALAVRADAPEATAAAEAYWLAQFAEVPEPLELPTDRPRPAVKSFRGATFSTSIDAGLYQAVKRAGARHGCTAFATLFAAFQLLMGRLAGQDEVVVGVPMAGQSLLEDSGLVGHCVNFLPIRGKWDATTTLAQHLAATRTAVLDAQDHQRCTFGTIVRRLALPRDPNRLPLTDVQFNLERLAEPEAFGGLRATLTPNAKAFVNFDLFFNLSEGANGLRLDIDYATDLFDTATIGRWVGHYATLLAAIAEDASVPAVRAPLLSTAERRALLADIDRPETPLPAVQGFHTLFEGKAAARPDAVAAVCGKNSWTYRELDERADFLAAHLAARIPGTEARIGVLMDRSLDMLAALLAVAKAGFTYVPLDPHHPPARLTRIIQQSDLAALFTDKASRHLAPEVPTILVGPAMLPPGQPLGLSSVPQSGDRAAYVIFTSGSTGAPKGVEVGHEALLNLLRSMAREPGFTAQDTMLAVTTIAFDIAALELFLPLITGGSVVIADRETTLDGFALLRLLEGSGATVMQATPSGWRMLLEAGFRGRPGLTLFCGGEALPRDLADRLLEGGSPLWNLYGPTETTIWSSAFRVPEQGPIVIGAPVDNTRLYVLDRHDELAPPGVVGELLIGGTGVARCYFGDPAQTAQKFVVDPFAADGGRMYRTGDRARLLPGGGIELLGRSDGQVKLRGFRIELGEIETALRRLPEVTGAAVLLRHDAGRAPRLVAYVSGTAGQAPDALREALAEVLPDYMVPSAYVTIAALPLTPNGKLDRRALPVPDAGSEVLGGRAPAVPLATDWQRQLGGIWQEVLGLDAIGAADDVLALGADSIQLFQIVARARRAGITLSAQDILRHRTIGTLSQALEGVAAPAEPTAGRRLPQLSDFRRKGRN</sequence>
<dbReference type="RefSeq" id="WP_211850234.1">
    <property type="nucleotide sequence ID" value="NZ_JAAGBB010000001.1"/>
</dbReference>
<dbReference type="SMART" id="SM00825">
    <property type="entry name" value="PKS_KS"/>
    <property type="match status" value="1"/>
</dbReference>
<gene>
    <name evidence="10" type="ORF">GXW71_00100</name>
</gene>
<evidence type="ECO:0000313" key="10">
    <source>
        <dbReference type="EMBL" id="MBR0662742.1"/>
    </source>
</evidence>
<dbReference type="Gene3D" id="3.40.366.10">
    <property type="entry name" value="Malonyl-Coenzyme A Acyl Carrier Protein, domain 2"/>
    <property type="match status" value="1"/>
</dbReference>
<dbReference type="Pfam" id="PF00698">
    <property type="entry name" value="Acyl_transf_1"/>
    <property type="match status" value="1"/>
</dbReference>
<dbReference type="Gene3D" id="3.30.300.30">
    <property type="match status" value="1"/>
</dbReference>
<dbReference type="InterPro" id="IPR020806">
    <property type="entry name" value="PKS_PP-bd"/>
</dbReference>
<evidence type="ECO:0000256" key="2">
    <source>
        <dbReference type="ARBA" id="ARBA00022450"/>
    </source>
</evidence>
<dbReference type="InterPro" id="IPR014030">
    <property type="entry name" value="Ketoacyl_synth_N"/>
</dbReference>
<comment type="cofactor">
    <cofactor evidence="1">
        <name>pyridoxal 5'-phosphate</name>
        <dbReference type="ChEBI" id="CHEBI:597326"/>
    </cofactor>
</comment>
<dbReference type="Pfam" id="PF00550">
    <property type="entry name" value="PP-binding"/>
    <property type="match status" value="2"/>
</dbReference>
<dbReference type="Gene3D" id="3.30.70.250">
    <property type="entry name" value="Malonyl-CoA ACP transacylase, ACP-binding"/>
    <property type="match status" value="1"/>
</dbReference>